<dbReference type="EMBL" id="BMAU01021355">
    <property type="protein sequence ID" value="GFY20503.1"/>
    <property type="molecule type" value="Genomic_DNA"/>
</dbReference>
<dbReference type="PROSITE" id="PS50878">
    <property type="entry name" value="RT_POL"/>
    <property type="match status" value="1"/>
</dbReference>
<dbReference type="InterPro" id="IPR043502">
    <property type="entry name" value="DNA/RNA_pol_sf"/>
</dbReference>
<dbReference type="GO" id="GO:0003964">
    <property type="term" value="F:RNA-directed DNA polymerase activity"/>
    <property type="evidence" value="ECO:0007669"/>
    <property type="project" value="UniProtKB-KW"/>
</dbReference>
<name>A0A8X6SZI2_TRICX</name>
<evidence type="ECO:0000259" key="1">
    <source>
        <dbReference type="PROSITE" id="PS50878"/>
    </source>
</evidence>
<proteinExistence type="predicted"/>
<sequence length="340" mass="39992">MPIEAFNQFRSYVATEIRELDFTVENEIMYKDLKSSIENIQNDFVITYVDKVSANYAIICKYFYSKLLCNHILNNNSFQKSIHINREDDNRPLALNKRLNIHLNNIKYPSIFLTPKFHKSPIKFRSITNGYNTYITRSGKILQSLLQNLIDNLQNTAIIKNSLEIARVTKDMMICSMHGFEFGDLFNSIDTDDMIKVLQLIYDKYELYTSMKKEKFDILVNLVLKENFITFDQNLYKQIKGLRQGGPASNCLANLYLHFFELDHVVNDSYLIYRYIDDIIIFGKNIEYKPNITFYPDYLKLLKTNFNSNMVEFLDLDLHLINNIVVSNIFDTKEIRLSSI</sequence>
<accession>A0A8X6SZI2</accession>
<gene>
    <name evidence="2" type="ORF">TNCV_211351</name>
</gene>
<keyword evidence="2" id="KW-0808">Transferase</keyword>
<reference evidence="2" key="1">
    <citation type="submission" date="2020-08" db="EMBL/GenBank/DDBJ databases">
        <title>Multicomponent nature underlies the extraordinary mechanical properties of spider dragline silk.</title>
        <authorList>
            <person name="Kono N."/>
            <person name="Nakamura H."/>
            <person name="Mori M."/>
            <person name="Yoshida Y."/>
            <person name="Ohtoshi R."/>
            <person name="Malay A.D."/>
            <person name="Moran D.A.P."/>
            <person name="Tomita M."/>
            <person name="Numata K."/>
            <person name="Arakawa K."/>
        </authorList>
    </citation>
    <scope>NUCLEOTIDE SEQUENCE</scope>
</reference>
<keyword evidence="2" id="KW-0548">Nucleotidyltransferase</keyword>
<evidence type="ECO:0000313" key="3">
    <source>
        <dbReference type="Proteomes" id="UP000887159"/>
    </source>
</evidence>
<comment type="caution">
    <text evidence="2">The sequence shown here is derived from an EMBL/GenBank/DDBJ whole genome shotgun (WGS) entry which is preliminary data.</text>
</comment>
<dbReference type="InterPro" id="IPR000477">
    <property type="entry name" value="RT_dom"/>
</dbReference>
<keyword evidence="2" id="KW-0695">RNA-directed DNA polymerase</keyword>
<dbReference type="PANTHER" id="PTHR21301:SF10">
    <property type="entry name" value="REVERSE TRANSCRIPTASE DOMAIN-CONTAINING PROTEIN"/>
    <property type="match status" value="1"/>
</dbReference>
<organism evidence="2 3">
    <name type="scientific">Trichonephila clavipes</name>
    <name type="common">Golden silk orbweaver</name>
    <name type="synonym">Nephila clavipes</name>
    <dbReference type="NCBI Taxonomy" id="2585209"/>
    <lineage>
        <taxon>Eukaryota</taxon>
        <taxon>Metazoa</taxon>
        <taxon>Ecdysozoa</taxon>
        <taxon>Arthropoda</taxon>
        <taxon>Chelicerata</taxon>
        <taxon>Arachnida</taxon>
        <taxon>Araneae</taxon>
        <taxon>Araneomorphae</taxon>
        <taxon>Entelegynae</taxon>
        <taxon>Araneoidea</taxon>
        <taxon>Nephilidae</taxon>
        <taxon>Trichonephila</taxon>
    </lineage>
</organism>
<feature type="domain" description="Reverse transcriptase" evidence="1">
    <location>
        <begin position="95"/>
        <end position="326"/>
    </location>
</feature>
<dbReference type="SUPFAM" id="SSF56672">
    <property type="entry name" value="DNA/RNA polymerases"/>
    <property type="match status" value="1"/>
</dbReference>
<dbReference type="AlphaFoldDB" id="A0A8X6SZI2"/>
<protein>
    <submittedName>
        <fullName evidence="2">Reverse transcriptase domain-containing protein</fullName>
    </submittedName>
</protein>
<evidence type="ECO:0000313" key="2">
    <source>
        <dbReference type="EMBL" id="GFY20503.1"/>
    </source>
</evidence>
<dbReference type="Proteomes" id="UP000887159">
    <property type="component" value="Unassembled WGS sequence"/>
</dbReference>
<keyword evidence="3" id="KW-1185">Reference proteome</keyword>
<dbReference type="PANTHER" id="PTHR21301">
    <property type="entry name" value="REVERSE TRANSCRIPTASE"/>
    <property type="match status" value="1"/>
</dbReference>